<dbReference type="CDD" id="cd02440">
    <property type="entry name" value="AdoMet_MTases"/>
    <property type="match status" value="1"/>
</dbReference>
<dbReference type="GO" id="GO:0032259">
    <property type="term" value="P:methylation"/>
    <property type="evidence" value="ECO:0007669"/>
    <property type="project" value="UniProtKB-KW"/>
</dbReference>
<dbReference type="EMBL" id="CP000088">
    <property type="protein sequence ID" value="AAZ57036.1"/>
    <property type="molecule type" value="Genomic_DNA"/>
</dbReference>
<organism evidence="12">
    <name type="scientific">Thermobifida fusca (strain YX)</name>
    <dbReference type="NCBI Taxonomy" id="269800"/>
    <lineage>
        <taxon>Bacteria</taxon>
        <taxon>Bacillati</taxon>
        <taxon>Actinomycetota</taxon>
        <taxon>Actinomycetes</taxon>
        <taxon>Streptosporangiales</taxon>
        <taxon>Nocardiopsidaceae</taxon>
        <taxon>Thermobifida</taxon>
    </lineage>
</organism>
<dbReference type="GO" id="GO:0005737">
    <property type="term" value="C:cytoplasm"/>
    <property type="evidence" value="ECO:0007669"/>
    <property type="project" value="UniProtKB-SubCell"/>
</dbReference>
<evidence type="ECO:0000256" key="6">
    <source>
        <dbReference type="ARBA" id="ARBA00022603"/>
    </source>
</evidence>
<name>Q47KI6_THEFY</name>
<evidence type="ECO:0000256" key="7">
    <source>
        <dbReference type="ARBA" id="ARBA00022679"/>
    </source>
</evidence>
<dbReference type="HOGENOM" id="CLU_037629_0_1_11"/>
<gene>
    <name evidence="12" type="ordered locus">Tfu_3003</name>
</gene>
<proteinExistence type="inferred from homology"/>
<evidence type="ECO:0000313" key="12">
    <source>
        <dbReference type="EMBL" id="AAZ57036.1"/>
    </source>
</evidence>
<sequence>MQRNRRTAVTETLVSTVVEQVPRHRFIPDRIWDGTEPVDRTQTPDRWWQLVDADTAVVTQIDEGRVGGMGVPTSSSSAPSVVAAMLDALDVQPGQQVLEIGTGTGWNAALLCELVGDADRVTTIEVDPVVAAQARKALGAAGYEVRVVVGDGAEGFPALAPYDRIIATCAVWEVPHAWLTQVRDGGIIVTPWSPQRFGPHGALARLQVRDGAAEGRFLQEAAFMWLRSQRWSGGPPHDLEADPEETRMVDGGQELLADTTVMLPLTLMVPHWNYGLRSSADGLVMWLSATDSPSWARVYPDRVEQGGPRRLWEELEQAHAWWVQRGRPEVSEFGLTVGPQGHVVWLESPDGPSWQHVV</sequence>
<dbReference type="Pfam" id="PF01135">
    <property type="entry name" value="PCMT"/>
    <property type="match status" value="1"/>
</dbReference>
<dbReference type="PROSITE" id="PS01279">
    <property type="entry name" value="PCMT"/>
    <property type="match status" value="1"/>
</dbReference>
<evidence type="ECO:0000256" key="2">
    <source>
        <dbReference type="ARBA" id="ARBA00005369"/>
    </source>
</evidence>
<keyword evidence="6 12" id="KW-0489">Methyltransferase</keyword>
<evidence type="ECO:0000256" key="4">
    <source>
        <dbReference type="ARBA" id="ARBA00013346"/>
    </source>
</evidence>
<evidence type="ECO:0000256" key="8">
    <source>
        <dbReference type="ARBA" id="ARBA00022691"/>
    </source>
</evidence>
<dbReference type="GO" id="GO:0004719">
    <property type="term" value="F:protein-L-isoaspartate (D-aspartate) O-methyltransferase activity"/>
    <property type="evidence" value="ECO:0007669"/>
    <property type="project" value="UniProtKB-EC"/>
</dbReference>
<dbReference type="PANTHER" id="PTHR11579:SF0">
    <property type="entry name" value="PROTEIN-L-ISOASPARTATE(D-ASPARTATE) O-METHYLTRANSFERASE"/>
    <property type="match status" value="1"/>
</dbReference>
<reference evidence="12" key="1">
    <citation type="submission" date="2005-07" db="EMBL/GenBank/DDBJ databases">
        <title>Complete sequence of Thermobifida fusca YX.</title>
        <authorList>
            <consortium name="US DOE Joint Genome Institute"/>
            <person name="Copeland A."/>
            <person name="Lucas S."/>
            <person name="Lapidus A."/>
            <person name="Barry K."/>
            <person name="Detter J.C."/>
            <person name="Glavina T."/>
            <person name="Hammon N."/>
            <person name="Israni S."/>
            <person name="Pitluck S."/>
            <person name="Di Bartolo G."/>
            <person name="Chain P."/>
            <person name="Schmutz J."/>
            <person name="Larimer F."/>
            <person name="Land M."/>
            <person name="Lykidis A."/>
            <person name="Richardson P."/>
        </authorList>
    </citation>
    <scope>NUCLEOTIDE SEQUENCE</scope>
    <source>
        <strain evidence="12">YX</strain>
    </source>
</reference>
<evidence type="ECO:0000256" key="9">
    <source>
        <dbReference type="ARBA" id="ARBA00030757"/>
    </source>
</evidence>
<dbReference type="AlphaFoldDB" id="Q47KI6"/>
<protein>
    <recommendedName>
        <fullName evidence="4">Protein-L-isoaspartate O-methyltransferase</fullName>
        <ecNumber evidence="3">2.1.1.77</ecNumber>
    </recommendedName>
    <alternativeName>
        <fullName evidence="11">L-isoaspartyl protein carboxyl methyltransferase</fullName>
    </alternativeName>
    <alternativeName>
        <fullName evidence="9">Protein L-isoaspartyl methyltransferase</fullName>
    </alternativeName>
    <alternativeName>
        <fullName evidence="10">Protein-beta-aspartate methyltransferase</fullName>
    </alternativeName>
</protein>
<dbReference type="KEGG" id="tfu:Tfu_3003"/>
<dbReference type="Gene3D" id="3.40.50.150">
    <property type="entry name" value="Vaccinia Virus protein VP39"/>
    <property type="match status" value="1"/>
</dbReference>
<evidence type="ECO:0000256" key="11">
    <source>
        <dbReference type="ARBA" id="ARBA00031350"/>
    </source>
</evidence>
<evidence type="ECO:0000256" key="3">
    <source>
        <dbReference type="ARBA" id="ARBA00011890"/>
    </source>
</evidence>
<dbReference type="SUPFAM" id="SSF53335">
    <property type="entry name" value="S-adenosyl-L-methionine-dependent methyltransferases"/>
    <property type="match status" value="1"/>
</dbReference>
<dbReference type="eggNOG" id="COG2518">
    <property type="taxonomic scope" value="Bacteria"/>
</dbReference>
<dbReference type="PANTHER" id="PTHR11579">
    <property type="entry name" value="PROTEIN-L-ISOASPARTATE O-METHYLTRANSFERASE"/>
    <property type="match status" value="1"/>
</dbReference>
<dbReference type="STRING" id="269800.Tfu_3003"/>
<evidence type="ECO:0000256" key="1">
    <source>
        <dbReference type="ARBA" id="ARBA00004496"/>
    </source>
</evidence>
<comment type="similarity">
    <text evidence="2">Belongs to the methyltransferase superfamily. L-isoaspartyl/D-aspartyl protein methyltransferase family.</text>
</comment>
<dbReference type="InterPro" id="IPR029063">
    <property type="entry name" value="SAM-dependent_MTases_sf"/>
</dbReference>
<evidence type="ECO:0000256" key="10">
    <source>
        <dbReference type="ARBA" id="ARBA00031323"/>
    </source>
</evidence>
<keyword evidence="5" id="KW-0963">Cytoplasm</keyword>
<accession>Q47KI6</accession>
<evidence type="ECO:0000256" key="5">
    <source>
        <dbReference type="ARBA" id="ARBA00022490"/>
    </source>
</evidence>
<keyword evidence="7 12" id="KW-0808">Transferase</keyword>
<comment type="subcellular location">
    <subcellularLocation>
        <location evidence="1">Cytoplasm</location>
    </subcellularLocation>
</comment>
<dbReference type="EC" id="2.1.1.77" evidence="3"/>
<dbReference type="InterPro" id="IPR000682">
    <property type="entry name" value="PCMT"/>
</dbReference>
<keyword evidence="8" id="KW-0949">S-adenosyl-L-methionine</keyword>